<sequence>SVRMSSSRLLLLIFLLVSFVVFCDSVKLSPEMERCAEQLIREIAKEPNVMIKDAIIKIMKHVQTGALGEAQQIVRGIPEPTRSASIDKYMLGECVPMKSCLECPVEL</sequence>
<comment type="caution">
    <text evidence="2">The sequence shown here is derived from an EMBL/GenBank/DDBJ whole genome shotgun (WGS) entry which is preliminary data.</text>
</comment>
<gene>
    <name evidence="2" type="ORF">PMAYCL1PPCAC_14816</name>
</gene>
<reference evidence="3" key="1">
    <citation type="submission" date="2022-10" db="EMBL/GenBank/DDBJ databases">
        <title>Genome assembly of Pristionchus species.</title>
        <authorList>
            <person name="Yoshida K."/>
            <person name="Sommer R.J."/>
        </authorList>
    </citation>
    <scope>NUCLEOTIDE SEQUENCE [LARGE SCALE GENOMIC DNA]</scope>
    <source>
        <strain evidence="3">RS5460</strain>
    </source>
</reference>
<feature type="non-terminal residue" evidence="2">
    <location>
        <position position="1"/>
    </location>
</feature>
<evidence type="ECO:0000313" key="2">
    <source>
        <dbReference type="EMBL" id="GMR44621.1"/>
    </source>
</evidence>
<proteinExistence type="predicted"/>
<dbReference type="Proteomes" id="UP001328107">
    <property type="component" value="Unassembled WGS sequence"/>
</dbReference>
<dbReference type="EMBL" id="BTRK01000004">
    <property type="protein sequence ID" value="GMR44621.1"/>
    <property type="molecule type" value="Genomic_DNA"/>
</dbReference>
<dbReference type="AlphaFoldDB" id="A0AAN5CHP9"/>
<organism evidence="2 3">
    <name type="scientific">Pristionchus mayeri</name>
    <dbReference type="NCBI Taxonomy" id="1317129"/>
    <lineage>
        <taxon>Eukaryota</taxon>
        <taxon>Metazoa</taxon>
        <taxon>Ecdysozoa</taxon>
        <taxon>Nematoda</taxon>
        <taxon>Chromadorea</taxon>
        <taxon>Rhabditida</taxon>
        <taxon>Rhabditina</taxon>
        <taxon>Diplogasteromorpha</taxon>
        <taxon>Diplogasteroidea</taxon>
        <taxon>Neodiplogasteridae</taxon>
        <taxon>Pristionchus</taxon>
    </lineage>
</organism>
<feature type="chain" id="PRO_5043026352" evidence="1">
    <location>
        <begin position="26"/>
        <end position="107"/>
    </location>
</feature>
<keyword evidence="1" id="KW-0732">Signal</keyword>
<feature type="signal peptide" evidence="1">
    <location>
        <begin position="1"/>
        <end position="25"/>
    </location>
</feature>
<keyword evidence="3" id="KW-1185">Reference proteome</keyword>
<name>A0AAN5CHP9_9BILA</name>
<evidence type="ECO:0000256" key="1">
    <source>
        <dbReference type="SAM" id="SignalP"/>
    </source>
</evidence>
<accession>A0AAN5CHP9</accession>
<protein>
    <submittedName>
        <fullName evidence="2">Uncharacterized protein</fullName>
    </submittedName>
</protein>
<evidence type="ECO:0000313" key="3">
    <source>
        <dbReference type="Proteomes" id="UP001328107"/>
    </source>
</evidence>